<dbReference type="PANTHER" id="PTHR43734:SF7">
    <property type="entry name" value="4,4'-DIAPONEUROSPORENE OXYGENASE"/>
    <property type="match status" value="1"/>
</dbReference>
<organism evidence="9 10">
    <name type="scientific">Kocuria rosea subsp. polaris</name>
    <dbReference type="NCBI Taxonomy" id="136273"/>
    <lineage>
        <taxon>Bacteria</taxon>
        <taxon>Bacillati</taxon>
        <taxon>Actinomycetota</taxon>
        <taxon>Actinomycetes</taxon>
        <taxon>Micrococcales</taxon>
        <taxon>Micrococcaceae</taxon>
        <taxon>Kocuria</taxon>
    </lineage>
</organism>
<dbReference type="Pfam" id="PF01593">
    <property type="entry name" value="Amino_oxidase"/>
    <property type="match status" value="1"/>
</dbReference>
<name>A0A0A6YDA4_KOCRO</name>
<comment type="pathway">
    <text evidence="2">Carotenoid biosynthesis; staphyloxanthin biosynthesis; staphyloxanthin from farnesyl diphosphate: step 3/5.</text>
</comment>
<dbReference type="OrthoDB" id="9774675at2"/>
<dbReference type="EMBL" id="JSUH01000001">
    <property type="protein sequence ID" value="KHD98842.1"/>
    <property type="molecule type" value="Genomic_DNA"/>
</dbReference>
<evidence type="ECO:0000259" key="8">
    <source>
        <dbReference type="Pfam" id="PF01593"/>
    </source>
</evidence>
<evidence type="ECO:0000256" key="3">
    <source>
        <dbReference type="ARBA" id="ARBA00038194"/>
    </source>
</evidence>
<comment type="similarity">
    <text evidence="3">Belongs to the carotenoid/retinoid oxidoreductase family. CrtP subfamily.</text>
</comment>
<protein>
    <recommendedName>
        <fullName evidence="4">4,4'-diaponeurosporene oxygenase</fullName>
    </recommendedName>
    <alternativeName>
        <fullName evidence="5">4,4'-diaponeurosporene oxidase</fullName>
    </alternativeName>
    <alternativeName>
        <fullName evidence="6">Carotenoid oxidase</fullName>
    </alternativeName>
</protein>
<evidence type="ECO:0000256" key="7">
    <source>
        <dbReference type="ARBA" id="ARBA00048532"/>
    </source>
</evidence>
<dbReference type="Proteomes" id="UP000030466">
    <property type="component" value="Unassembled WGS sequence"/>
</dbReference>
<evidence type="ECO:0000313" key="10">
    <source>
        <dbReference type="Proteomes" id="UP000030466"/>
    </source>
</evidence>
<proteinExistence type="inferred from homology"/>
<evidence type="ECO:0000256" key="2">
    <source>
        <dbReference type="ARBA" id="ARBA00037901"/>
    </source>
</evidence>
<dbReference type="InterPro" id="IPR036188">
    <property type="entry name" value="FAD/NAD-bd_sf"/>
</dbReference>
<dbReference type="SUPFAM" id="SSF51905">
    <property type="entry name" value="FAD/NAD(P)-binding domain"/>
    <property type="match status" value="1"/>
</dbReference>
<keyword evidence="10" id="KW-1185">Reference proteome</keyword>
<comment type="caution">
    <text evidence="9">The sequence shown here is derived from an EMBL/GenBank/DDBJ whole genome shotgun (WGS) entry which is preliminary data.</text>
</comment>
<accession>A0A0A6YDA4</accession>
<dbReference type="AlphaFoldDB" id="A0A0A6YDA4"/>
<dbReference type="GO" id="GO:0016491">
    <property type="term" value="F:oxidoreductase activity"/>
    <property type="evidence" value="ECO:0007669"/>
    <property type="project" value="UniProtKB-KW"/>
</dbReference>
<sequence>MSRVVVVGGGIGGLTSAVLLGHAGHRVTLLEAADHLGGKSRRLEAEGQRLDTGPSLFTFPGVWEELLRRLDRLRDAGTAGAGAPRAEETAGLELERLPAVGTYYYRGTRCELPVPPGHPWHAAWTRFEAEHGVLGPDITRLLTTDVLDRAAFPALGRLGTLYGRRLTTRDYLDSLTWMPGGLREVIAIHTLNAGVGPDRTPALYASMPAVMARDGVWIPRGGVYELVEALRRLAVDAGVELRTGEPVTSVARRRVLTARGAYPADAVVSGLDAHRLDGLLAGRAPRAPRRLSCSAIAVYAVLDHELPEGTPRHGVIMPDRPADLYADLEAGTEPEQTMAFANHYPAQAGHPNSAATLALLLTAPANGKSYTLEDPFVARELERTTRVLGLPGPLTDRFRSAEILDPAYFAAHGSAGGALYGAVRPAWRSGPFHAPAHTSPLRPWLWRVGASVHPGGGLPAVLGGAMISTGKLLERLARAEGRRPG</sequence>
<reference evidence="9 10" key="1">
    <citation type="journal article" date="2003" name="Int. J. Syst. Evol. Microbiol.">
        <title>Kocuria polaris sp. nov., an orange-pigmented psychrophilic bacterium isolated from an Antarctic cyanobacterial mat sample.</title>
        <authorList>
            <person name="Reddy G.S."/>
            <person name="Prakash J.S."/>
            <person name="Prabahar V."/>
            <person name="Matsumoto G.I."/>
            <person name="Stackebrandt E."/>
            <person name="Shivaji S."/>
        </authorList>
    </citation>
    <scope>NUCLEOTIDE SEQUENCE [LARGE SCALE GENOMIC DNA]</scope>
    <source>
        <strain evidence="9 10">CMS 76or</strain>
    </source>
</reference>
<keyword evidence="1" id="KW-0560">Oxidoreductase</keyword>
<dbReference type="RefSeq" id="WP_035923222.1">
    <property type="nucleotide sequence ID" value="NZ_JSUH01000001.1"/>
</dbReference>
<evidence type="ECO:0000313" key="9">
    <source>
        <dbReference type="EMBL" id="KHD98842.1"/>
    </source>
</evidence>
<dbReference type="InterPro" id="IPR002937">
    <property type="entry name" value="Amino_oxidase"/>
</dbReference>
<evidence type="ECO:0000256" key="5">
    <source>
        <dbReference type="ARBA" id="ARBA00041900"/>
    </source>
</evidence>
<comment type="catalytic activity">
    <reaction evidence="7">
        <text>all-trans-4,4'-diaponeurosporene + 2 AH2 + 2 O2 = 4,4'-diaponeurosporenal + 2 A + 3 H2O</text>
        <dbReference type="Rhea" id="RHEA:56104"/>
        <dbReference type="ChEBI" id="CHEBI:13193"/>
        <dbReference type="ChEBI" id="CHEBI:15377"/>
        <dbReference type="ChEBI" id="CHEBI:15379"/>
        <dbReference type="ChEBI" id="CHEBI:17499"/>
        <dbReference type="ChEBI" id="CHEBI:62743"/>
        <dbReference type="ChEBI" id="CHEBI:79065"/>
    </reaction>
</comment>
<gene>
    <name evidence="9" type="ORF">GY22_00195</name>
</gene>
<dbReference type="PANTHER" id="PTHR43734">
    <property type="entry name" value="PHYTOENE DESATURASE"/>
    <property type="match status" value="1"/>
</dbReference>
<feature type="domain" description="Amine oxidase" evidence="8">
    <location>
        <begin position="11"/>
        <end position="292"/>
    </location>
</feature>
<evidence type="ECO:0000256" key="6">
    <source>
        <dbReference type="ARBA" id="ARBA00042619"/>
    </source>
</evidence>
<evidence type="ECO:0000256" key="1">
    <source>
        <dbReference type="ARBA" id="ARBA00023002"/>
    </source>
</evidence>
<dbReference type="Gene3D" id="3.50.50.60">
    <property type="entry name" value="FAD/NAD(P)-binding domain"/>
    <property type="match status" value="2"/>
</dbReference>
<evidence type="ECO:0000256" key="4">
    <source>
        <dbReference type="ARBA" id="ARBA00039159"/>
    </source>
</evidence>